<gene>
    <name evidence="1" type="ORF">Pla133_50270</name>
</gene>
<reference evidence="1 2" key="1">
    <citation type="submission" date="2019-02" db="EMBL/GenBank/DDBJ databases">
        <title>Deep-cultivation of Planctomycetes and their phenomic and genomic characterization uncovers novel biology.</title>
        <authorList>
            <person name="Wiegand S."/>
            <person name="Jogler M."/>
            <person name="Boedeker C."/>
            <person name="Pinto D."/>
            <person name="Vollmers J."/>
            <person name="Rivas-Marin E."/>
            <person name="Kohn T."/>
            <person name="Peeters S.H."/>
            <person name="Heuer A."/>
            <person name="Rast P."/>
            <person name="Oberbeckmann S."/>
            <person name="Bunk B."/>
            <person name="Jeske O."/>
            <person name="Meyerdierks A."/>
            <person name="Storesund J.E."/>
            <person name="Kallscheuer N."/>
            <person name="Luecker S."/>
            <person name="Lage O.M."/>
            <person name="Pohl T."/>
            <person name="Merkel B.J."/>
            <person name="Hornburger P."/>
            <person name="Mueller R.-W."/>
            <person name="Bruemmer F."/>
            <person name="Labrenz M."/>
            <person name="Spormann A.M."/>
            <person name="Op den Camp H."/>
            <person name="Overmann J."/>
            <person name="Amann R."/>
            <person name="Jetten M.S.M."/>
            <person name="Mascher T."/>
            <person name="Medema M.H."/>
            <person name="Devos D.P."/>
            <person name="Kaster A.-K."/>
            <person name="Ovreas L."/>
            <person name="Rohde M."/>
            <person name="Galperin M.Y."/>
            <person name="Jogler C."/>
        </authorList>
    </citation>
    <scope>NUCLEOTIDE SEQUENCE [LARGE SCALE GENOMIC DNA]</scope>
    <source>
        <strain evidence="1 2">Pla133</strain>
    </source>
</reference>
<name>A0A518BSG0_9BACT</name>
<protein>
    <submittedName>
        <fullName evidence="1">Uncharacterized protein</fullName>
    </submittedName>
</protein>
<keyword evidence="2" id="KW-1185">Reference proteome</keyword>
<dbReference type="RefSeq" id="WP_145070245.1">
    <property type="nucleotide sequence ID" value="NZ_CP036287.1"/>
</dbReference>
<dbReference type="InterPro" id="IPR049210">
    <property type="entry name" value="DUF6812"/>
</dbReference>
<dbReference type="EMBL" id="CP036287">
    <property type="protein sequence ID" value="QDU69904.1"/>
    <property type="molecule type" value="Genomic_DNA"/>
</dbReference>
<dbReference type="Proteomes" id="UP000316921">
    <property type="component" value="Chromosome"/>
</dbReference>
<dbReference type="KEGG" id="pbap:Pla133_50270"/>
<accession>A0A518BSG0</accession>
<dbReference type="Pfam" id="PF20660">
    <property type="entry name" value="DUF6812"/>
    <property type="match status" value="1"/>
</dbReference>
<evidence type="ECO:0000313" key="2">
    <source>
        <dbReference type="Proteomes" id="UP000316921"/>
    </source>
</evidence>
<sequence length="170" mass="19646">MLTIVSDLLLTDAFLIKGRVENKYARLSQMLDEYRRYFLKVRDATLIDLGTRDRIETPLLHVNVDEILVAHEFLDSTTDPSIARLAGEQPEPLRRVRVFYTGNLNVELAGEVRPGAYEVDDRSTRRFFVMNRPEIRGMDLTGDRDLETLSKLDYVVLNKTRLSYLYDFGG</sequence>
<proteinExistence type="predicted"/>
<dbReference type="AlphaFoldDB" id="A0A518BSG0"/>
<organism evidence="1 2">
    <name type="scientific">Engelhardtia mirabilis</name>
    <dbReference type="NCBI Taxonomy" id="2528011"/>
    <lineage>
        <taxon>Bacteria</taxon>
        <taxon>Pseudomonadati</taxon>
        <taxon>Planctomycetota</taxon>
        <taxon>Planctomycetia</taxon>
        <taxon>Planctomycetia incertae sedis</taxon>
        <taxon>Engelhardtia</taxon>
    </lineage>
</organism>
<evidence type="ECO:0000313" key="1">
    <source>
        <dbReference type="EMBL" id="QDU69904.1"/>
    </source>
</evidence>